<evidence type="ECO:0000256" key="5">
    <source>
        <dbReference type="ARBA" id="ARBA00022786"/>
    </source>
</evidence>
<dbReference type="InterPro" id="IPR036465">
    <property type="entry name" value="vWFA_dom_sf"/>
</dbReference>
<keyword evidence="2" id="KW-0479">Metal-binding</keyword>
<proteinExistence type="predicted"/>
<evidence type="ECO:0000256" key="6">
    <source>
        <dbReference type="ARBA" id="ARBA00022833"/>
    </source>
</evidence>
<dbReference type="Pfam" id="PF26200">
    <property type="entry name" value="Rcat_RNF216"/>
    <property type="match status" value="1"/>
</dbReference>
<keyword evidence="5" id="KW-0833">Ubl conjugation pathway</keyword>
<dbReference type="OrthoDB" id="1431934at2759"/>
<evidence type="ECO:0000256" key="2">
    <source>
        <dbReference type="ARBA" id="ARBA00022723"/>
    </source>
</evidence>
<keyword evidence="4" id="KW-0863">Zinc-finger</keyword>
<evidence type="ECO:0000313" key="9">
    <source>
        <dbReference type="Proteomes" id="UP000717696"/>
    </source>
</evidence>
<keyword evidence="9" id="KW-1185">Reference proteome</keyword>
<dbReference type="GO" id="GO:0008270">
    <property type="term" value="F:zinc ion binding"/>
    <property type="evidence" value="ECO:0007669"/>
    <property type="project" value="UniProtKB-KW"/>
</dbReference>
<dbReference type="AlphaFoldDB" id="A0A9P9E3F5"/>
<dbReference type="Proteomes" id="UP000717696">
    <property type="component" value="Unassembled WGS sequence"/>
</dbReference>
<protein>
    <recommendedName>
        <fullName evidence="7">RING-type domain-containing protein</fullName>
    </recommendedName>
</protein>
<dbReference type="SUPFAM" id="SSF57850">
    <property type="entry name" value="RING/U-box"/>
    <property type="match status" value="1"/>
</dbReference>
<comment type="caution">
    <text evidence="8">The sequence shown here is derived from an EMBL/GenBank/DDBJ whole genome shotgun (WGS) entry which is preliminary data.</text>
</comment>
<evidence type="ECO:0000256" key="4">
    <source>
        <dbReference type="ARBA" id="ARBA00022771"/>
    </source>
</evidence>
<dbReference type="GO" id="GO:0016740">
    <property type="term" value="F:transferase activity"/>
    <property type="evidence" value="ECO:0007669"/>
    <property type="project" value="UniProtKB-KW"/>
</dbReference>
<evidence type="ECO:0000259" key="7">
    <source>
        <dbReference type="PROSITE" id="PS51873"/>
    </source>
</evidence>
<evidence type="ECO:0000313" key="8">
    <source>
        <dbReference type="EMBL" id="KAH7129897.1"/>
    </source>
</evidence>
<keyword evidence="3" id="KW-0677">Repeat</keyword>
<evidence type="ECO:0000256" key="1">
    <source>
        <dbReference type="ARBA" id="ARBA00022679"/>
    </source>
</evidence>
<keyword evidence="6" id="KW-0862">Zinc</keyword>
<accession>A0A9P9E3F5</accession>
<keyword evidence="1" id="KW-0808">Transferase</keyword>
<dbReference type="PROSITE" id="PS51873">
    <property type="entry name" value="TRIAD"/>
    <property type="match status" value="1"/>
</dbReference>
<organism evidence="8 9">
    <name type="scientific">Dactylonectria estremocensis</name>
    <dbReference type="NCBI Taxonomy" id="1079267"/>
    <lineage>
        <taxon>Eukaryota</taxon>
        <taxon>Fungi</taxon>
        <taxon>Dikarya</taxon>
        <taxon>Ascomycota</taxon>
        <taxon>Pezizomycotina</taxon>
        <taxon>Sordariomycetes</taxon>
        <taxon>Hypocreomycetidae</taxon>
        <taxon>Hypocreales</taxon>
        <taxon>Nectriaceae</taxon>
        <taxon>Dactylonectria</taxon>
    </lineage>
</organism>
<sequence>MVRTKGPHDLLIVLDATASMGEVIHALNKSLPEIISLSALTGCFECIGVVVYRDYCGGRLTEWSGWCSPSGSVTDLGIMSQEGVLQMTRRILPDCGGDWPEATKTGLALAYEKMREDVTTVVLLYTDAPPHFKATGGNNFTKELKKLSEPQSYGGYGHRFADWASAATSFKDGPKKGVVFSIVSHQSMCSFSPFLYLSTVTGGANFTISDVTSHTISQLTLGILLTWMGAGKALENDNTQAGELRSYRTQTDIGQGRTEIDSLLNKYFAMGNTGPSLTGTSANVNQSSIALKDMPTLLKARGPSVKNFAKRYVEDEDYKKLAVDQLRRIINSNVTAISANPIFGTLWRTVCNDRNNEARDELITAFGLEVDRITDAAEKTRMKAWLEESYNYKADIEAAIKDVAAEERFPIVYLDPTQDFKVKAGQDGDDEDSDNRPLNKFTRGELLEIGRSCDFRILRRLGKVLTRLSYVEKPEDLPAHIKAASEEDVPKVPMALADPKYQRKFWKILLHAVLPGTMITARPAAVLAALALRMGIVPLRDVADQELLSFRDRWNTLEIPETWNVGCLGLLLDADKDFEKRVTMGITQRQTPESRILKTEDSKLFRTLVDYKMLEANMKTTLHAKIGWSPQKTKVALGPVVVCRECKFPRSVTIMSTDGICGICALQRTCHCVACSKADDYEVRRVNNVSADHNEKSKAYWVECSRAQCRAQYVVYNPDALNVRPKCFYCRHGDGKSAMGPAPVVECSKCLNRVIWPERYRPKNMDLAAFECSACATDVVTIITQDTTAEALAKENGSDWVLKNGDGAIAATFNGRSLFYTASHCDLANLSDKVEILPVDTAALTIDGKLVQNQSELRESLHGWVVARRTESGVCSLCFSNVRKADLRQACGRAGCHQLICNGCSKDWYGLNNVGQIINVAALSCAFCRRLPAPKTIVPYGLANLGDLKKAVEEAGSWVYAWCKKCGFAKQYVERACAAGAPPEVAGWNCENCEAMDTATKIKIKECPGCTATTQKVSGCDHISCPCGAHWCYACGKEVDENNIYAHISREHSGLYTEVEDDEDGWYHGEDGEWAGEY</sequence>
<dbReference type="EMBL" id="JAGMUU010000020">
    <property type="protein sequence ID" value="KAH7129897.1"/>
    <property type="molecule type" value="Genomic_DNA"/>
</dbReference>
<dbReference type="InterPro" id="IPR044066">
    <property type="entry name" value="TRIAD_supradom"/>
</dbReference>
<dbReference type="SUPFAM" id="SSF53300">
    <property type="entry name" value="vWA-like"/>
    <property type="match status" value="1"/>
</dbReference>
<dbReference type="Gene3D" id="3.40.50.410">
    <property type="entry name" value="von Willebrand factor, type A domain"/>
    <property type="match status" value="1"/>
</dbReference>
<dbReference type="Gene3D" id="1.20.120.1750">
    <property type="match status" value="1"/>
</dbReference>
<evidence type="ECO:0000256" key="3">
    <source>
        <dbReference type="ARBA" id="ARBA00022737"/>
    </source>
</evidence>
<reference evidence="8" key="1">
    <citation type="journal article" date="2021" name="Nat. Commun.">
        <title>Genetic determinants of endophytism in the Arabidopsis root mycobiome.</title>
        <authorList>
            <person name="Mesny F."/>
            <person name="Miyauchi S."/>
            <person name="Thiergart T."/>
            <person name="Pickel B."/>
            <person name="Atanasova L."/>
            <person name="Karlsson M."/>
            <person name="Huettel B."/>
            <person name="Barry K.W."/>
            <person name="Haridas S."/>
            <person name="Chen C."/>
            <person name="Bauer D."/>
            <person name="Andreopoulos W."/>
            <person name="Pangilinan J."/>
            <person name="LaButti K."/>
            <person name="Riley R."/>
            <person name="Lipzen A."/>
            <person name="Clum A."/>
            <person name="Drula E."/>
            <person name="Henrissat B."/>
            <person name="Kohler A."/>
            <person name="Grigoriev I.V."/>
            <person name="Martin F.M."/>
            <person name="Hacquard S."/>
        </authorList>
    </citation>
    <scope>NUCLEOTIDE SEQUENCE</scope>
    <source>
        <strain evidence="8">MPI-CAGE-AT-0021</strain>
    </source>
</reference>
<feature type="domain" description="RING-type" evidence="7">
    <location>
        <begin position="871"/>
        <end position="1058"/>
    </location>
</feature>
<dbReference type="CDD" id="cd22584">
    <property type="entry name" value="Rcat_RBR_unk"/>
    <property type="match status" value="1"/>
</dbReference>
<name>A0A9P9E3F5_9HYPO</name>
<gene>
    <name evidence="8" type="ORF">B0J13DRAFT_563499</name>
</gene>